<feature type="transmembrane region" description="Helical" evidence="10">
    <location>
        <begin position="182"/>
        <end position="206"/>
    </location>
</feature>
<dbReference type="EMBL" id="AP022563">
    <property type="protein sequence ID" value="BBX15331.1"/>
    <property type="molecule type" value="Genomic_DNA"/>
</dbReference>
<evidence type="ECO:0000256" key="5">
    <source>
        <dbReference type="ARBA" id="ARBA00023065"/>
    </source>
</evidence>
<dbReference type="Gene3D" id="1.10.3080.10">
    <property type="entry name" value="Clc chloride channel"/>
    <property type="match status" value="1"/>
</dbReference>
<evidence type="ECO:0000256" key="7">
    <source>
        <dbReference type="ARBA" id="ARBA00023173"/>
    </source>
</evidence>
<keyword evidence="4 10" id="KW-1133">Transmembrane helix</keyword>
<evidence type="ECO:0000256" key="10">
    <source>
        <dbReference type="SAM" id="Phobius"/>
    </source>
</evidence>
<dbReference type="GO" id="GO:0005254">
    <property type="term" value="F:chloride channel activity"/>
    <property type="evidence" value="ECO:0007669"/>
    <property type="project" value="UniProtKB-KW"/>
</dbReference>
<keyword evidence="5" id="KW-0406">Ion transport</keyword>
<feature type="transmembrane region" description="Helical" evidence="10">
    <location>
        <begin position="386"/>
        <end position="411"/>
    </location>
</feature>
<feature type="transmembrane region" description="Helical" evidence="10">
    <location>
        <begin position="90"/>
        <end position="107"/>
    </location>
</feature>
<feature type="transmembrane region" description="Helical" evidence="10">
    <location>
        <begin position="417"/>
        <end position="435"/>
    </location>
</feature>
<keyword evidence="3 10" id="KW-0812">Transmembrane</keyword>
<feature type="transmembrane region" description="Helical" evidence="10">
    <location>
        <begin position="288"/>
        <end position="308"/>
    </location>
</feature>
<gene>
    <name evidence="11" type="ORF">MDUV_01910</name>
</gene>
<keyword evidence="12" id="KW-1185">Reference proteome</keyword>
<keyword evidence="6 10" id="KW-0472">Membrane</keyword>
<name>A0A7I7JVS1_9MYCO</name>
<keyword evidence="9" id="KW-0407">Ion channel</keyword>
<evidence type="ECO:0000256" key="6">
    <source>
        <dbReference type="ARBA" id="ARBA00023136"/>
    </source>
</evidence>
<evidence type="ECO:0000256" key="9">
    <source>
        <dbReference type="ARBA" id="ARBA00023303"/>
    </source>
</evidence>
<reference evidence="11 12" key="1">
    <citation type="journal article" date="2019" name="Emerg. Microbes Infect.">
        <title>Comprehensive subspecies identification of 175 nontuberculous mycobacteria species based on 7547 genomic profiles.</title>
        <authorList>
            <person name="Matsumoto Y."/>
            <person name="Kinjo T."/>
            <person name="Motooka D."/>
            <person name="Nabeya D."/>
            <person name="Jung N."/>
            <person name="Uechi K."/>
            <person name="Horii T."/>
            <person name="Iida T."/>
            <person name="Fujita J."/>
            <person name="Nakamura S."/>
        </authorList>
    </citation>
    <scope>NUCLEOTIDE SEQUENCE [LARGE SCALE GENOMIC DNA]</scope>
    <source>
        <strain evidence="11 12">JCM 6396</strain>
    </source>
</reference>
<organism evidence="11 12">
    <name type="scientific">Mycolicibacterium duvalii</name>
    <dbReference type="NCBI Taxonomy" id="39688"/>
    <lineage>
        <taxon>Bacteria</taxon>
        <taxon>Bacillati</taxon>
        <taxon>Actinomycetota</taxon>
        <taxon>Actinomycetes</taxon>
        <taxon>Mycobacteriales</taxon>
        <taxon>Mycobacteriaceae</taxon>
        <taxon>Mycolicibacterium</taxon>
    </lineage>
</organism>
<sequence>MALTHADVLDRGRRIVIGRYGTSPAGLAYIRLVSRRSLQFGCAVVIIGLLAGAAGAATTLLLHAIEHATYHYSLGTLLSGVEGSGHLRRALGPMLGGALAGLGWWLLRRRRAVPTLGAALPEAIRTGAPLPRRVLSIDAGLQVLLVGSGASLGREGAPRQLAASWSDLGTSKLALTARDRDILLACAAGAGLGAVYAVPLGGALFAARILLGTWHPRVLGVALITSSLAVAVAAPVTHFEHSVQWPRADVSYLFVFLALALAPLAAAVGMTFDKVMASARPAVQPVSWMLVPAIAGAGLLTGVCSLWLPELPGNGRSILQVSVNSGLTLAAAGAILLLKPLLTALFLRAGAVGGLITPALATGAAAGSVVALGLNQWAGADLNVAAVSLTCAAGVLTITQRSPLFAALFVWELAHPPLWLLAVFALSAWTAHVIAQRHRDRPTERRHSVPDATGAA</sequence>
<keyword evidence="7" id="KW-0869">Chloride channel</keyword>
<feature type="transmembrane region" description="Helical" evidence="10">
    <location>
        <begin position="250"/>
        <end position="268"/>
    </location>
</feature>
<evidence type="ECO:0000313" key="11">
    <source>
        <dbReference type="EMBL" id="BBX15331.1"/>
    </source>
</evidence>
<dbReference type="AlphaFoldDB" id="A0A7I7JVS1"/>
<evidence type="ECO:0000256" key="4">
    <source>
        <dbReference type="ARBA" id="ARBA00022989"/>
    </source>
</evidence>
<dbReference type="PANTHER" id="PTHR43427">
    <property type="entry name" value="CHLORIDE CHANNEL PROTEIN CLC-E"/>
    <property type="match status" value="1"/>
</dbReference>
<dbReference type="InterPro" id="IPR050368">
    <property type="entry name" value="ClC-type_chloride_channel"/>
</dbReference>
<evidence type="ECO:0000256" key="3">
    <source>
        <dbReference type="ARBA" id="ARBA00022692"/>
    </source>
</evidence>
<dbReference type="KEGG" id="mdu:MDUV_01910"/>
<protein>
    <submittedName>
        <fullName evidence="11">Chloride channel protein</fullName>
    </submittedName>
</protein>
<evidence type="ECO:0000256" key="1">
    <source>
        <dbReference type="ARBA" id="ARBA00004141"/>
    </source>
</evidence>
<dbReference type="GO" id="GO:0034707">
    <property type="term" value="C:chloride channel complex"/>
    <property type="evidence" value="ECO:0007669"/>
    <property type="project" value="UniProtKB-KW"/>
</dbReference>
<keyword evidence="8" id="KW-0868">Chloride</keyword>
<comment type="subcellular location">
    <subcellularLocation>
        <location evidence="1">Membrane</location>
        <topology evidence="1">Multi-pass membrane protein</topology>
    </subcellularLocation>
</comment>
<feature type="transmembrane region" description="Helical" evidence="10">
    <location>
        <begin position="355"/>
        <end position="374"/>
    </location>
</feature>
<dbReference type="Proteomes" id="UP000467006">
    <property type="component" value="Chromosome"/>
</dbReference>
<evidence type="ECO:0000256" key="8">
    <source>
        <dbReference type="ARBA" id="ARBA00023214"/>
    </source>
</evidence>
<proteinExistence type="predicted"/>
<keyword evidence="2" id="KW-0813">Transport</keyword>
<evidence type="ECO:0000313" key="12">
    <source>
        <dbReference type="Proteomes" id="UP000467006"/>
    </source>
</evidence>
<dbReference type="Pfam" id="PF00654">
    <property type="entry name" value="Voltage_CLC"/>
    <property type="match status" value="1"/>
</dbReference>
<dbReference type="PANTHER" id="PTHR43427:SF6">
    <property type="entry name" value="CHLORIDE CHANNEL PROTEIN CLC-E"/>
    <property type="match status" value="1"/>
</dbReference>
<dbReference type="InterPro" id="IPR014743">
    <property type="entry name" value="Cl-channel_core"/>
</dbReference>
<accession>A0A7I7JVS1</accession>
<dbReference type="SUPFAM" id="SSF81340">
    <property type="entry name" value="Clc chloride channel"/>
    <property type="match status" value="1"/>
</dbReference>
<evidence type="ECO:0000256" key="2">
    <source>
        <dbReference type="ARBA" id="ARBA00022448"/>
    </source>
</evidence>
<feature type="transmembrane region" description="Helical" evidence="10">
    <location>
        <begin position="218"/>
        <end position="238"/>
    </location>
</feature>
<feature type="transmembrane region" description="Helical" evidence="10">
    <location>
        <begin position="40"/>
        <end position="65"/>
    </location>
</feature>
<dbReference type="InterPro" id="IPR001807">
    <property type="entry name" value="ClC"/>
</dbReference>